<evidence type="ECO:0000256" key="3">
    <source>
        <dbReference type="ARBA" id="ARBA00022448"/>
    </source>
</evidence>
<evidence type="ECO:0000256" key="4">
    <source>
        <dbReference type="ARBA" id="ARBA00022475"/>
    </source>
</evidence>
<dbReference type="eggNOG" id="COG3069">
    <property type="taxonomic scope" value="Bacteria"/>
</dbReference>
<evidence type="ECO:0000256" key="8">
    <source>
        <dbReference type="SAM" id="Phobius"/>
    </source>
</evidence>
<dbReference type="GO" id="GO:0015556">
    <property type="term" value="F:C4-dicarboxylate transmembrane transporter activity"/>
    <property type="evidence" value="ECO:0007669"/>
    <property type="project" value="InterPro"/>
</dbReference>
<evidence type="ECO:0000256" key="7">
    <source>
        <dbReference type="ARBA" id="ARBA00023136"/>
    </source>
</evidence>
<feature type="transmembrane region" description="Helical" evidence="8">
    <location>
        <begin position="202"/>
        <end position="223"/>
    </location>
</feature>
<dbReference type="GO" id="GO:0005886">
    <property type="term" value="C:plasma membrane"/>
    <property type="evidence" value="ECO:0007669"/>
    <property type="project" value="UniProtKB-SubCell"/>
</dbReference>
<feature type="transmembrane region" description="Helical" evidence="8">
    <location>
        <begin position="80"/>
        <end position="97"/>
    </location>
</feature>
<feature type="transmembrane region" description="Helical" evidence="8">
    <location>
        <begin position="138"/>
        <end position="155"/>
    </location>
</feature>
<reference evidence="9 10" key="1">
    <citation type="submission" date="2008-10" db="EMBL/GenBank/DDBJ databases">
        <title>Draft genome sequence of Providencia alcalifaciens (DSM 30120).</title>
        <authorList>
            <person name="Sudarsanam P."/>
            <person name="Ley R."/>
            <person name="Guruge J."/>
            <person name="Turnbaugh P.J."/>
            <person name="Mahowald M."/>
            <person name="Liep D."/>
            <person name="Gordon J."/>
        </authorList>
    </citation>
    <scope>NUCLEOTIDE SEQUENCE [LARGE SCALE GENOMIC DNA]</scope>
    <source>
        <strain evidence="9 10">DSM 30120</strain>
    </source>
</reference>
<comment type="subcellular location">
    <subcellularLocation>
        <location evidence="1">Cell membrane</location>
        <topology evidence="1">Multi-pass membrane protein</topology>
    </subcellularLocation>
</comment>
<feature type="transmembrane region" description="Helical" evidence="8">
    <location>
        <begin position="252"/>
        <end position="270"/>
    </location>
</feature>
<keyword evidence="5 8" id="KW-0812">Transmembrane</keyword>
<dbReference type="InterPro" id="IPR004669">
    <property type="entry name" value="C4_dicarb_anaerob_car"/>
</dbReference>
<feature type="transmembrane region" description="Helical" evidence="8">
    <location>
        <begin position="429"/>
        <end position="448"/>
    </location>
</feature>
<sequence>MNHQLKITLHFVFLIYLSRDKRGAVMIIQIIAALIIVVTIYLLIKKYETRMVLIAAGLVLCIVSLVPMDALNAFSERMVSAPLIQAICSSMGFAYVMKYTKCDKHLVLVLSKVLTRLGFFLIPAAVVLTFFINIAIPSAAGCAAAVGATLIPLLIAARIHPAIAGGAVLCGTIGSMLSPGLSHNPFVAQMSNMSIVDLIARHGPYSLSVGGIAAVSLAVVALVKKEYNMKAVVEVNGAAGTEPNTPAEQPNYLYATAPFIPLILLILPFMDALKAYQISVPAAMVIGAIYALVITRTNPSTITKEFFKGMGNAYGDVLGIIIAAAVFSAGLKASGLIDSFIGFLIHSPEFARWGGTLGPFLMGIITGSGDAAAFAFNETVTPFAQQFGYEIPDLGMASAISGALGRTMSPLAGAAIVCAGLANVNPMEIVKRTAPGMIVGVIFIALIML</sequence>
<protein>
    <submittedName>
        <fullName evidence="9">Transporter, anaerobic C4-dicarboxylate uptake C (DcuC) family</fullName>
    </submittedName>
</protein>
<evidence type="ECO:0000256" key="2">
    <source>
        <dbReference type="ARBA" id="ARBA00005275"/>
    </source>
</evidence>
<feature type="transmembrane region" description="Helical" evidence="8">
    <location>
        <begin position="109"/>
        <end position="132"/>
    </location>
</feature>
<keyword evidence="6 8" id="KW-1133">Transmembrane helix</keyword>
<feature type="transmembrane region" description="Helical" evidence="8">
    <location>
        <begin position="162"/>
        <end position="182"/>
    </location>
</feature>
<reference evidence="9 10" key="2">
    <citation type="submission" date="2008-10" db="EMBL/GenBank/DDBJ databases">
        <authorList>
            <person name="Fulton L."/>
            <person name="Clifton S."/>
            <person name="Fulton B."/>
            <person name="Xu J."/>
            <person name="Minx P."/>
            <person name="Pepin K.H."/>
            <person name="Johnson M."/>
            <person name="Bhonagiri V."/>
            <person name="Nash W.E."/>
            <person name="Mardis E.R."/>
            <person name="Wilson R.K."/>
        </authorList>
    </citation>
    <scope>NUCLEOTIDE SEQUENCE [LARGE SCALE GENOMIC DNA]</scope>
    <source>
        <strain evidence="9 10">DSM 30120</strain>
    </source>
</reference>
<dbReference type="EMBL" id="ABXW01000052">
    <property type="protein sequence ID" value="EEB45357.1"/>
    <property type="molecule type" value="Genomic_DNA"/>
</dbReference>
<dbReference type="NCBIfam" id="TIGR00771">
    <property type="entry name" value="DcuC"/>
    <property type="match status" value="1"/>
</dbReference>
<dbReference type="InterPro" id="IPR018385">
    <property type="entry name" value="C4_dicarb_anaerob_car-like"/>
</dbReference>
<feature type="transmembrane region" description="Helical" evidence="8">
    <location>
        <begin position="313"/>
        <end position="331"/>
    </location>
</feature>
<accession>B6XHG4</accession>
<dbReference type="PANTHER" id="PTHR42002">
    <property type="entry name" value="ANAEROBIC C4-DICARBOXYLATE TRANSPORTER DCUC-RELATED"/>
    <property type="match status" value="1"/>
</dbReference>
<comment type="similarity">
    <text evidence="2">Belongs to the DcuC/DcuD transporter (TC 2.A.61) family.</text>
</comment>
<feature type="transmembrane region" description="Helical" evidence="8">
    <location>
        <begin position="276"/>
        <end position="293"/>
    </location>
</feature>
<dbReference type="Proteomes" id="UP000003729">
    <property type="component" value="Unassembled WGS sequence"/>
</dbReference>
<dbReference type="Pfam" id="PF03606">
    <property type="entry name" value="DcuC"/>
    <property type="match status" value="1"/>
</dbReference>
<proteinExistence type="inferred from homology"/>
<feature type="transmembrane region" description="Helical" evidence="8">
    <location>
        <begin position="403"/>
        <end position="422"/>
    </location>
</feature>
<evidence type="ECO:0000313" key="9">
    <source>
        <dbReference type="EMBL" id="EEB45357.1"/>
    </source>
</evidence>
<keyword evidence="7 8" id="KW-0472">Membrane</keyword>
<name>B6XHG4_9GAMM</name>
<dbReference type="AlphaFoldDB" id="B6XHG4"/>
<evidence type="ECO:0000313" key="10">
    <source>
        <dbReference type="Proteomes" id="UP000003729"/>
    </source>
</evidence>
<organism evidence="9 10">
    <name type="scientific">Providencia alcalifaciens DSM 30120</name>
    <dbReference type="NCBI Taxonomy" id="520999"/>
    <lineage>
        <taxon>Bacteria</taxon>
        <taxon>Pseudomonadati</taxon>
        <taxon>Pseudomonadota</taxon>
        <taxon>Gammaproteobacteria</taxon>
        <taxon>Enterobacterales</taxon>
        <taxon>Morganellaceae</taxon>
        <taxon>Providencia</taxon>
    </lineage>
</organism>
<dbReference type="NCBIfam" id="NF037994">
    <property type="entry name" value="DcuC_1"/>
    <property type="match status" value="1"/>
</dbReference>
<evidence type="ECO:0000256" key="5">
    <source>
        <dbReference type="ARBA" id="ARBA00022692"/>
    </source>
</evidence>
<dbReference type="PANTHER" id="PTHR42002:SF2">
    <property type="entry name" value="ANAEROBIC C4-DICARBOXYLATE TRANSPORTER DCUC-RELATED"/>
    <property type="match status" value="1"/>
</dbReference>
<feature type="transmembrane region" description="Helical" evidence="8">
    <location>
        <begin position="51"/>
        <end position="68"/>
    </location>
</feature>
<evidence type="ECO:0000256" key="6">
    <source>
        <dbReference type="ARBA" id="ARBA00022989"/>
    </source>
</evidence>
<comment type="caution">
    <text evidence="9">The sequence shown here is derived from an EMBL/GenBank/DDBJ whole genome shotgun (WGS) entry which is preliminary data.</text>
</comment>
<evidence type="ECO:0000256" key="1">
    <source>
        <dbReference type="ARBA" id="ARBA00004651"/>
    </source>
</evidence>
<keyword evidence="4" id="KW-1003">Cell membrane</keyword>
<gene>
    <name evidence="9" type="ORF">PROVALCAL_02802</name>
</gene>
<keyword evidence="3" id="KW-0813">Transport</keyword>
<feature type="transmembrane region" description="Helical" evidence="8">
    <location>
        <begin position="23"/>
        <end position="44"/>
    </location>
</feature>